<comment type="caution">
    <text evidence="4">The sequence shown here is derived from an EMBL/GenBank/DDBJ whole genome shotgun (WGS) entry which is preliminary data.</text>
</comment>
<evidence type="ECO:0000313" key="5">
    <source>
        <dbReference type="Proteomes" id="UP000823561"/>
    </source>
</evidence>
<dbReference type="InterPro" id="IPR003006">
    <property type="entry name" value="Ig/MHC_CS"/>
</dbReference>
<dbReference type="InterPro" id="IPR003597">
    <property type="entry name" value="Ig_C1-set"/>
</dbReference>
<dbReference type="InterPro" id="IPR013783">
    <property type="entry name" value="Ig-like_fold"/>
</dbReference>
<accession>A0AAV6GCF5</accession>
<proteinExistence type="predicted"/>
<dbReference type="FunFam" id="2.60.40.10:FF:000283">
    <property type="entry name" value="Immunoglobulin kappa constant"/>
    <property type="match status" value="1"/>
</dbReference>
<dbReference type="PANTHER" id="PTHR23411">
    <property type="entry name" value="TAPASIN"/>
    <property type="match status" value="1"/>
</dbReference>
<evidence type="ECO:0000256" key="2">
    <source>
        <dbReference type="ARBA" id="ARBA00023319"/>
    </source>
</evidence>
<dbReference type="PROSITE" id="PS00290">
    <property type="entry name" value="IG_MHC"/>
    <property type="match status" value="1"/>
</dbReference>
<sequence>MFGQGTKLTVKSRAVSSPEVKILQPTQRVASPGVPASLVCVVSKFYPDQVTVNWLVDGQGAKGDKQDSQSVRASDKTYSMSSTLWLQPTDWEAAKTFTCQVQHESQQDPTTATLDKSQCM</sequence>
<dbReference type="CDD" id="cd00098">
    <property type="entry name" value="IgC1"/>
    <property type="match status" value="1"/>
</dbReference>
<dbReference type="SUPFAM" id="SSF48726">
    <property type="entry name" value="Immunoglobulin"/>
    <property type="match status" value="1"/>
</dbReference>
<reference evidence="4" key="1">
    <citation type="submission" date="2020-10" db="EMBL/GenBank/DDBJ databases">
        <title>Chromosome-scale genome assembly of the Allis shad, Alosa alosa.</title>
        <authorList>
            <person name="Margot Z."/>
            <person name="Christophe K."/>
            <person name="Cabau C."/>
            <person name="Louis A."/>
            <person name="Berthelot C."/>
            <person name="Parey E."/>
            <person name="Roest Crollius H."/>
            <person name="Montfort J."/>
            <person name="Robinson-Rechavi M."/>
            <person name="Bucao C."/>
            <person name="Bouchez O."/>
            <person name="Gislard M."/>
            <person name="Lluch J."/>
            <person name="Milhes M."/>
            <person name="Lampietro C."/>
            <person name="Lopez Roques C."/>
            <person name="Donnadieu C."/>
            <person name="Braasch I."/>
            <person name="Desvignes T."/>
            <person name="Postlethwait J."/>
            <person name="Bobe J."/>
            <person name="Guiguen Y."/>
        </authorList>
    </citation>
    <scope>NUCLEOTIDE SEQUENCE</scope>
    <source>
        <strain evidence="4">M-15738</strain>
        <tissue evidence="4">Blood</tissue>
    </source>
</reference>
<dbReference type="EMBL" id="JADWDJ010000013">
    <property type="protein sequence ID" value="KAG5271197.1"/>
    <property type="molecule type" value="Genomic_DNA"/>
</dbReference>
<keyword evidence="1" id="KW-1015">Disulfide bond</keyword>
<name>A0AAV6GCF5_9TELE</name>
<dbReference type="InterPro" id="IPR036179">
    <property type="entry name" value="Ig-like_dom_sf"/>
</dbReference>
<feature type="domain" description="Ig-like" evidence="3">
    <location>
        <begin position="18"/>
        <end position="115"/>
    </location>
</feature>
<dbReference type="Gene3D" id="2.60.40.10">
    <property type="entry name" value="Immunoglobulins"/>
    <property type="match status" value="1"/>
</dbReference>
<protein>
    <recommendedName>
        <fullName evidence="3">Ig-like domain-containing protein</fullName>
    </recommendedName>
</protein>
<evidence type="ECO:0000259" key="3">
    <source>
        <dbReference type="PROSITE" id="PS50835"/>
    </source>
</evidence>
<evidence type="ECO:0000256" key="1">
    <source>
        <dbReference type="ARBA" id="ARBA00023157"/>
    </source>
</evidence>
<keyword evidence="2" id="KW-0393">Immunoglobulin domain</keyword>
<dbReference type="SMART" id="SM00407">
    <property type="entry name" value="IGc1"/>
    <property type="match status" value="1"/>
</dbReference>
<dbReference type="InterPro" id="IPR007110">
    <property type="entry name" value="Ig-like_dom"/>
</dbReference>
<dbReference type="PROSITE" id="PS50835">
    <property type="entry name" value="IG_LIKE"/>
    <property type="match status" value="1"/>
</dbReference>
<dbReference type="InterPro" id="IPR050380">
    <property type="entry name" value="Immune_Resp_Modulators"/>
</dbReference>
<gene>
    <name evidence="4" type="ORF">AALO_G00176990</name>
</gene>
<evidence type="ECO:0000313" key="4">
    <source>
        <dbReference type="EMBL" id="KAG5271197.1"/>
    </source>
</evidence>
<keyword evidence="5" id="KW-1185">Reference proteome</keyword>
<dbReference type="AlphaFoldDB" id="A0AAV6GCF5"/>
<dbReference type="Pfam" id="PF07654">
    <property type="entry name" value="C1-set"/>
    <property type="match status" value="1"/>
</dbReference>
<organism evidence="4 5">
    <name type="scientific">Alosa alosa</name>
    <name type="common">allis shad</name>
    <dbReference type="NCBI Taxonomy" id="278164"/>
    <lineage>
        <taxon>Eukaryota</taxon>
        <taxon>Metazoa</taxon>
        <taxon>Chordata</taxon>
        <taxon>Craniata</taxon>
        <taxon>Vertebrata</taxon>
        <taxon>Euteleostomi</taxon>
        <taxon>Actinopterygii</taxon>
        <taxon>Neopterygii</taxon>
        <taxon>Teleostei</taxon>
        <taxon>Clupei</taxon>
        <taxon>Clupeiformes</taxon>
        <taxon>Clupeoidei</taxon>
        <taxon>Clupeidae</taxon>
        <taxon>Alosa</taxon>
    </lineage>
</organism>
<dbReference type="Proteomes" id="UP000823561">
    <property type="component" value="Chromosome 13"/>
</dbReference>